<sequence>MWPRCSSARRCTTYLAAAHSTAAVEGVEGLGRDADAEREGSAASKGIAAPRGVRERGKTERGECGVTEECGSEGNLSEGSAAPIGVRERGESEWTIAFSVF</sequence>
<dbReference type="Gramene" id="OQU78479">
    <property type="protein sequence ID" value="OQU78479"/>
    <property type="gene ID" value="SORBI_3009G242032"/>
</dbReference>
<proteinExistence type="predicted"/>
<accession>A0A1Z5R4K0</accession>
<feature type="compositionally biased region" description="Basic and acidic residues" evidence="1">
    <location>
        <begin position="52"/>
        <end position="63"/>
    </location>
</feature>
<name>A0A1Z5R4K0_SORBI</name>
<reference evidence="3" key="2">
    <citation type="journal article" date="2018" name="Plant J.">
        <title>The Sorghum bicolor reference genome: improved assembly, gene annotations, a transcriptome atlas, and signatures of genome organization.</title>
        <authorList>
            <person name="McCormick R.F."/>
            <person name="Truong S.K."/>
            <person name="Sreedasyam A."/>
            <person name="Jenkins J."/>
            <person name="Shu S."/>
            <person name="Sims D."/>
            <person name="Kennedy M."/>
            <person name="Amirebrahimi M."/>
            <person name="Weers B.D."/>
            <person name="McKinley B."/>
            <person name="Mattison A."/>
            <person name="Morishige D.T."/>
            <person name="Grimwood J."/>
            <person name="Schmutz J."/>
            <person name="Mullet J.E."/>
        </authorList>
    </citation>
    <scope>NUCLEOTIDE SEQUENCE [LARGE SCALE GENOMIC DNA]</scope>
    <source>
        <strain evidence="3">cv. BTx623</strain>
    </source>
</reference>
<gene>
    <name evidence="2" type="ORF">SORBI_3009G242032</name>
</gene>
<dbReference type="InParanoid" id="A0A1Z5R4K0"/>
<dbReference type="EMBL" id="CM000768">
    <property type="protein sequence ID" value="OQU78479.1"/>
    <property type="molecule type" value="Genomic_DNA"/>
</dbReference>
<evidence type="ECO:0000256" key="1">
    <source>
        <dbReference type="SAM" id="MobiDB-lite"/>
    </source>
</evidence>
<dbReference type="Proteomes" id="UP000000768">
    <property type="component" value="Chromosome 9"/>
</dbReference>
<evidence type="ECO:0000313" key="3">
    <source>
        <dbReference type="Proteomes" id="UP000000768"/>
    </source>
</evidence>
<reference evidence="2 3" key="1">
    <citation type="journal article" date="2009" name="Nature">
        <title>The Sorghum bicolor genome and the diversification of grasses.</title>
        <authorList>
            <person name="Paterson A.H."/>
            <person name="Bowers J.E."/>
            <person name="Bruggmann R."/>
            <person name="Dubchak I."/>
            <person name="Grimwood J."/>
            <person name="Gundlach H."/>
            <person name="Haberer G."/>
            <person name="Hellsten U."/>
            <person name="Mitros T."/>
            <person name="Poliakov A."/>
            <person name="Schmutz J."/>
            <person name="Spannagl M."/>
            <person name="Tang H."/>
            <person name="Wang X."/>
            <person name="Wicker T."/>
            <person name="Bharti A.K."/>
            <person name="Chapman J."/>
            <person name="Feltus F.A."/>
            <person name="Gowik U."/>
            <person name="Grigoriev I.V."/>
            <person name="Lyons E."/>
            <person name="Maher C.A."/>
            <person name="Martis M."/>
            <person name="Narechania A."/>
            <person name="Otillar R.P."/>
            <person name="Penning B.W."/>
            <person name="Salamov A.A."/>
            <person name="Wang Y."/>
            <person name="Zhang L."/>
            <person name="Carpita N.C."/>
            <person name="Freeling M."/>
            <person name="Gingle A.R."/>
            <person name="Hash C.T."/>
            <person name="Keller B."/>
            <person name="Klein P."/>
            <person name="Kresovich S."/>
            <person name="McCann M.C."/>
            <person name="Ming R."/>
            <person name="Peterson D.G."/>
            <person name="Mehboob-ur-Rahman"/>
            <person name="Ware D."/>
            <person name="Westhoff P."/>
            <person name="Mayer K.F."/>
            <person name="Messing J."/>
            <person name="Rokhsar D.S."/>
        </authorList>
    </citation>
    <scope>NUCLEOTIDE SEQUENCE [LARGE SCALE GENOMIC DNA]</scope>
    <source>
        <strain evidence="3">cv. BTx623</strain>
    </source>
</reference>
<protein>
    <submittedName>
        <fullName evidence="2">Uncharacterized protein</fullName>
    </submittedName>
</protein>
<keyword evidence="3" id="KW-1185">Reference proteome</keyword>
<feature type="region of interest" description="Disordered" evidence="1">
    <location>
        <begin position="32"/>
        <end position="82"/>
    </location>
</feature>
<dbReference type="AlphaFoldDB" id="A0A1Z5R4K0"/>
<organism evidence="2 3">
    <name type="scientific">Sorghum bicolor</name>
    <name type="common">Sorghum</name>
    <name type="synonym">Sorghum vulgare</name>
    <dbReference type="NCBI Taxonomy" id="4558"/>
    <lineage>
        <taxon>Eukaryota</taxon>
        <taxon>Viridiplantae</taxon>
        <taxon>Streptophyta</taxon>
        <taxon>Embryophyta</taxon>
        <taxon>Tracheophyta</taxon>
        <taxon>Spermatophyta</taxon>
        <taxon>Magnoliopsida</taxon>
        <taxon>Liliopsida</taxon>
        <taxon>Poales</taxon>
        <taxon>Poaceae</taxon>
        <taxon>PACMAD clade</taxon>
        <taxon>Panicoideae</taxon>
        <taxon>Andropogonodae</taxon>
        <taxon>Andropogoneae</taxon>
        <taxon>Sorghinae</taxon>
        <taxon>Sorghum</taxon>
    </lineage>
</organism>
<evidence type="ECO:0000313" key="2">
    <source>
        <dbReference type="EMBL" id="OQU78479.1"/>
    </source>
</evidence>